<dbReference type="InterPro" id="IPR011075">
    <property type="entry name" value="TetR_C"/>
</dbReference>
<evidence type="ECO:0000256" key="1">
    <source>
        <dbReference type="ARBA" id="ARBA00023015"/>
    </source>
</evidence>
<evidence type="ECO:0000259" key="5">
    <source>
        <dbReference type="PROSITE" id="PS50977"/>
    </source>
</evidence>
<reference evidence="6 7" key="1">
    <citation type="journal article" date="2019" name="Int. J. Syst. Evol. Microbiol.">
        <title>The Global Catalogue of Microorganisms (GCM) 10K type strain sequencing project: providing services to taxonomists for standard genome sequencing and annotation.</title>
        <authorList>
            <consortium name="The Broad Institute Genomics Platform"/>
            <consortium name="The Broad Institute Genome Sequencing Center for Infectious Disease"/>
            <person name="Wu L."/>
            <person name="Ma J."/>
        </authorList>
    </citation>
    <scope>NUCLEOTIDE SEQUENCE [LARGE SCALE GENOMIC DNA]</scope>
    <source>
        <strain evidence="6 7">JCM 14718</strain>
    </source>
</reference>
<feature type="DNA-binding region" description="H-T-H motif" evidence="4">
    <location>
        <begin position="34"/>
        <end position="53"/>
    </location>
</feature>
<dbReference type="InterPro" id="IPR036271">
    <property type="entry name" value="Tet_transcr_reg_TetR-rel_C_sf"/>
</dbReference>
<keyword evidence="7" id="KW-1185">Reference proteome</keyword>
<evidence type="ECO:0000313" key="6">
    <source>
        <dbReference type="EMBL" id="GAA1716144.1"/>
    </source>
</evidence>
<accession>A0ABN2J1R5</accession>
<evidence type="ECO:0000256" key="2">
    <source>
        <dbReference type="ARBA" id="ARBA00023125"/>
    </source>
</evidence>
<dbReference type="InterPro" id="IPR050109">
    <property type="entry name" value="HTH-type_TetR-like_transc_reg"/>
</dbReference>
<feature type="domain" description="HTH tetR-type" evidence="5">
    <location>
        <begin position="11"/>
        <end position="71"/>
    </location>
</feature>
<gene>
    <name evidence="6" type="ORF">GCM10009765_76100</name>
</gene>
<proteinExistence type="predicted"/>
<dbReference type="PANTHER" id="PTHR30055">
    <property type="entry name" value="HTH-TYPE TRANSCRIPTIONAL REGULATOR RUTR"/>
    <property type="match status" value="1"/>
</dbReference>
<comment type="caution">
    <text evidence="6">The sequence shown here is derived from an EMBL/GenBank/DDBJ whole genome shotgun (WGS) entry which is preliminary data.</text>
</comment>
<dbReference type="PANTHER" id="PTHR30055:SF226">
    <property type="entry name" value="HTH-TYPE TRANSCRIPTIONAL REGULATOR PKSA"/>
    <property type="match status" value="1"/>
</dbReference>
<dbReference type="Proteomes" id="UP001500618">
    <property type="component" value="Unassembled WGS sequence"/>
</dbReference>
<evidence type="ECO:0000313" key="7">
    <source>
        <dbReference type="Proteomes" id="UP001500618"/>
    </source>
</evidence>
<evidence type="ECO:0000256" key="4">
    <source>
        <dbReference type="PROSITE-ProRule" id="PRU00335"/>
    </source>
</evidence>
<dbReference type="Pfam" id="PF16859">
    <property type="entry name" value="TetR_C_11"/>
    <property type="match status" value="1"/>
</dbReference>
<dbReference type="SUPFAM" id="SSF46689">
    <property type="entry name" value="Homeodomain-like"/>
    <property type="match status" value="1"/>
</dbReference>
<dbReference type="RefSeq" id="WP_344314907.1">
    <property type="nucleotide sequence ID" value="NZ_BAAANY010000040.1"/>
</dbReference>
<dbReference type="PROSITE" id="PS50977">
    <property type="entry name" value="HTH_TETR_2"/>
    <property type="match status" value="1"/>
</dbReference>
<organism evidence="6 7">
    <name type="scientific">Fodinicola feengrottensis</name>
    <dbReference type="NCBI Taxonomy" id="435914"/>
    <lineage>
        <taxon>Bacteria</taxon>
        <taxon>Bacillati</taxon>
        <taxon>Actinomycetota</taxon>
        <taxon>Actinomycetes</taxon>
        <taxon>Mycobacteriales</taxon>
        <taxon>Fodinicola</taxon>
    </lineage>
</organism>
<dbReference type="InterPro" id="IPR001647">
    <property type="entry name" value="HTH_TetR"/>
</dbReference>
<dbReference type="SUPFAM" id="SSF48498">
    <property type="entry name" value="Tetracyclin repressor-like, C-terminal domain"/>
    <property type="match status" value="1"/>
</dbReference>
<keyword evidence="1" id="KW-0805">Transcription regulation</keyword>
<dbReference type="PROSITE" id="PS01081">
    <property type="entry name" value="HTH_TETR_1"/>
    <property type="match status" value="1"/>
</dbReference>
<sequence>MVRTVDPVKHEAKRLRILEAAAGCFARKGFESTTTAQLCAAAGISSGSLFHYFPSKRSIFLGIFQQDGRETAERLTIALGSDDSWGAVLALVDGIVSPLAEPELGGLALEVAAQASRDPELAELLVRNDRQLHEGLAVLLERAAAKGQIDGEIPARTAAVWIATLADSMFSRAGQEPGFDLVAENRILRLLLTRFLRAEPR</sequence>
<dbReference type="Gene3D" id="1.10.357.10">
    <property type="entry name" value="Tetracycline Repressor, domain 2"/>
    <property type="match status" value="1"/>
</dbReference>
<dbReference type="PRINTS" id="PR00455">
    <property type="entry name" value="HTHTETR"/>
</dbReference>
<keyword evidence="2 4" id="KW-0238">DNA-binding</keyword>
<dbReference type="InterPro" id="IPR009057">
    <property type="entry name" value="Homeodomain-like_sf"/>
</dbReference>
<name>A0ABN2J1R5_9ACTN</name>
<protein>
    <recommendedName>
        <fullName evidence="5">HTH tetR-type domain-containing protein</fullName>
    </recommendedName>
</protein>
<dbReference type="InterPro" id="IPR023772">
    <property type="entry name" value="DNA-bd_HTH_TetR-type_CS"/>
</dbReference>
<dbReference type="Pfam" id="PF00440">
    <property type="entry name" value="TetR_N"/>
    <property type="match status" value="1"/>
</dbReference>
<keyword evidence="3" id="KW-0804">Transcription</keyword>
<evidence type="ECO:0000256" key="3">
    <source>
        <dbReference type="ARBA" id="ARBA00023163"/>
    </source>
</evidence>
<dbReference type="EMBL" id="BAAANY010000040">
    <property type="protein sequence ID" value="GAA1716144.1"/>
    <property type="molecule type" value="Genomic_DNA"/>
</dbReference>